<sequence length="120" mass="13553">MIPTRSFYCSRTRGAGAARYFRSYIAGVHEDGHHVEAVVPRQKPRRQQGDVRVLRLRTPGPVRMCSDRPGRRPDADRHGEGGGDGESAAWLPSRFIDPPFHADLFSHTQPFPNFLEQNLC</sequence>
<feature type="compositionally biased region" description="Basic and acidic residues" evidence="1">
    <location>
        <begin position="65"/>
        <end position="81"/>
    </location>
</feature>
<protein>
    <submittedName>
        <fullName evidence="2">Uncharacterized protein</fullName>
    </submittedName>
</protein>
<name>A0A016VSB7_9BILA</name>
<organism evidence="2 3">
    <name type="scientific">Ancylostoma ceylanicum</name>
    <dbReference type="NCBI Taxonomy" id="53326"/>
    <lineage>
        <taxon>Eukaryota</taxon>
        <taxon>Metazoa</taxon>
        <taxon>Ecdysozoa</taxon>
        <taxon>Nematoda</taxon>
        <taxon>Chromadorea</taxon>
        <taxon>Rhabditida</taxon>
        <taxon>Rhabditina</taxon>
        <taxon>Rhabditomorpha</taxon>
        <taxon>Strongyloidea</taxon>
        <taxon>Ancylostomatidae</taxon>
        <taxon>Ancylostomatinae</taxon>
        <taxon>Ancylostoma</taxon>
    </lineage>
</organism>
<feature type="region of interest" description="Disordered" evidence="1">
    <location>
        <begin position="59"/>
        <end position="91"/>
    </location>
</feature>
<dbReference type="AlphaFoldDB" id="A0A016VSB7"/>
<proteinExistence type="predicted"/>
<evidence type="ECO:0000256" key="1">
    <source>
        <dbReference type="SAM" id="MobiDB-lite"/>
    </source>
</evidence>
<evidence type="ECO:0000313" key="3">
    <source>
        <dbReference type="Proteomes" id="UP000024635"/>
    </source>
</evidence>
<dbReference type="Proteomes" id="UP000024635">
    <property type="component" value="Unassembled WGS sequence"/>
</dbReference>
<accession>A0A016VSB7</accession>
<reference evidence="3" key="1">
    <citation type="journal article" date="2015" name="Nat. Genet.">
        <title>The genome and transcriptome of the zoonotic hookworm Ancylostoma ceylanicum identify infection-specific gene families.</title>
        <authorList>
            <person name="Schwarz E.M."/>
            <person name="Hu Y."/>
            <person name="Antoshechkin I."/>
            <person name="Miller M.M."/>
            <person name="Sternberg P.W."/>
            <person name="Aroian R.V."/>
        </authorList>
    </citation>
    <scope>NUCLEOTIDE SEQUENCE</scope>
    <source>
        <strain evidence="3">HY135</strain>
    </source>
</reference>
<comment type="caution">
    <text evidence="2">The sequence shown here is derived from an EMBL/GenBank/DDBJ whole genome shotgun (WGS) entry which is preliminary data.</text>
</comment>
<keyword evidence="3" id="KW-1185">Reference proteome</keyword>
<evidence type="ECO:0000313" key="2">
    <source>
        <dbReference type="EMBL" id="EYC30459.1"/>
    </source>
</evidence>
<dbReference type="EMBL" id="JARK01001341">
    <property type="protein sequence ID" value="EYC30459.1"/>
    <property type="molecule type" value="Genomic_DNA"/>
</dbReference>
<gene>
    <name evidence="2" type="primary">Acey_s0005.g2659</name>
    <name evidence="2" type="ORF">Y032_0005g2659</name>
</gene>